<evidence type="ECO:0000313" key="2">
    <source>
        <dbReference type="Proteomes" id="UP000499080"/>
    </source>
</evidence>
<keyword evidence="2" id="KW-1185">Reference proteome</keyword>
<reference evidence="1 2" key="1">
    <citation type="journal article" date="2019" name="Sci. Rep.">
        <title>Orb-weaving spider Araneus ventricosus genome elucidates the spidroin gene catalogue.</title>
        <authorList>
            <person name="Kono N."/>
            <person name="Nakamura H."/>
            <person name="Ohtoshi R."/>
            <person name="Moran D.A.P."/>
            <person name="Shinohara A."/>
            <person name="Yoshida Y."/>
            <person name="Fujiwara M."/>
            <person name="Mori M."/>
            <person name="Tomita M."/>
            <person name="Arakawa K."/>
        </authorList>
    </citation>
    <scope>NUCLEOTIDE SEQUENCE [LARGE SCALE GENOMIC DNA]</scope>
</reference>
<gene>
    <name evidence="1" type="ORF">AVEN_6549_1</name>
</gene>
<evidence type="ECO:0000313" key="1">
    <source>
        <dbReference type="EMBL" id="GBO05415.1"/>
    </source>
</evidence>
<name>A0A4Y2TXJ4_ARAVE</name>
<dbReference type="Proteomes" id="UP000499080">
    <property type="component" value="Unassembled WGS sequence"/>
</dbReference>
<dbReference type="AlphaFoldDB" id="A0A4Y2TXJ4"/>
<comment type="caution">
    <text evidence="1">The sequence shown here is derived from an EMBL/GenBank/DDBJ whole genome shotgun (WGS) entry which is preliminary data.</text>
</comment>
<protein>
    <submittedName>
        <fullName evidence="1">Uncharacterized protein</fullName>
    </submittedName>
</protein>
<accession>A0A4Y2TXJ4</accession>
<sequence length="118" mass="12976">GRAFPPLHSNRLTYTEDILWNRVSNLESLRSQSLATRLQRPEAAQEEQLDGNACVGTFSANFCTTPAGGRFPHFTPTGSHTRRIFGGIGFRSWKAFGPKAGALPLGYSDPKHLKKNSC</sequence>
<dbReference type="EMBL" id="BGPR01032066">
    <property type="protein sequence ID" value="GBO05415.1"/>
    <property type="molecule type" value="Genomic_DNA"/>
</dbReference>
<organism evidence="1 2">
    <name type="scientific">Araneus ventricosus</name>
    <name type="common">Orbweaver spider</name>
    <name type="synonym">Epeira ventricosa</name>
    <dbReference type="NCBI Taxonomy" id="182803"/>
    <lineage>
        <taxon>Eukaryota</taxon>
        <taxon>Metazoa</taxon>
        <taxon>Ecdysozoa</taxon>
        <taxon>Arthropoda</taxon>
        <taxon>Chelicerata</taxon>
        <taxon>Arachnida</taxon>
        <taxon>Araneae</taxon>
        <taxon>Araneomorphae</taxon>
        <taxon>Entelegynae</taxon>
        <taxon>Araneoidea</taxon>
        <taxon>Araneidae</taxon>
        <taxon>Araneus</taxon>
    </lineage>
</organism>
<proteinExistence type="predicted"/>
<feature type="non-terminal residue" evidence="1">
    <location>
        <position position="1"/>
    </location>
</feature>